<feature type="domain" description="Hedgehog/Intein (Hint)" evidence="1">
    <location>
        <begin position="37"/>
        <end position="181"/>
    </location>
</feature>
<proteinExistence type="predicted"/>
<comment type="caution">
    <text evidence="2">The sequence shown here is derived from an EMBL/GenBank/DDBJ whole genome shotgun (WGS) entry which is preliminary data.</text>
</comment>
<reference evidence="2" key="1">
    <citation type="submission" date="2021-10" db="EMBL/GenBank/DDBJ databases">
        <title>Loktanella gaetbuli sp. nov., isolated from a tidal flat.</title>
        <authorList>
            <person name="Park S."/>
            <person name="Yoon J.-H."/>
        </authorList>
    </citation>
    <scope>NUCLEOTIDE SEQUENCE</scope>
    <source>
        <strain evidence="2">TSTF-M6</strain>
    </source>
</reference>
<sequence length="228" mass="25081">MRRYEIVHLTPSSDIDDVTRIAPAIPLFENCFAAIGRGAIVTTDTGPCAVEDLWPGDRVMTTSHGMVQLLWKGCMQIVPGAQNANPEMGTMTRLTQDALGYRKPNADLVLGPAARIAHRHNMSKRLSGDEVSFIPARDFIDQSAIVELHPATAVDVYQLGFREHASILIGGGLEVESLHPGLPHLLKLRNDGRELLMSMFPHMQQLGDFGPLLHPRLHLRDLDLSSIA</sequence>
<evidence type="ECO:0000259" key="1">
    <source>
        <dbReference type="Pfam" id="PF13403"/>
    </source>
</evidence>
<gene>
    <name evidence="2" type="ORF">LGQ03_14125</name>
</gene>
<name>A0ABS8BXB0_9RHOB</name>
<protein>
    <submittedName>
        <fullName evidence="2">Hint domain-containing protein</fullName>
    </submittedName>
</protein>
<keyword evidence="3" id="KW-1185">Reference proteome</keyword>
<dbReference type="EMBL" id="JAJATZ010000007">
    <property type="protein sequence ID" value="MCB5200382.1"/>
    <property type="molecule type" value="Genomic_DNA"/>
</dbReference>
<dbReference type="RefSeq" id="WP_226748912.1">
    <property type="nucleotide sequence ID" value="NZ_JAJATZ010000007.1"/>
</dbReference>
<evidence type="ECO:0000313" key="3">
    <source>
        <dbReference type="Proteomes" id="UP001138961"/>
    </source>
</evidence>
<accession>A0ABS8BXB0</accession>
<dbReference type="Pfam" id="PF13403">
    <property type="entry name" value="Hint_2"/>
    <property type="match status" value="1"/>
</dbReference>
<evidence type="ECO:0000313" key="2">
    <source>
        <dbReference type="EMBL" id="MCB5200382.1"/>
    </source>
</evidence>
<dbReference type="Proteomes" id="UP001138961">
    <property type="component" value="Unassembled WGS sequence"/>
</dbReference>
<organism evidence="2 3">
    <name type="scientific">Loktanella gaetbuli</name>
    <dbReference type="NCBI Taxonomy" id="2881335"/>
    <lineage>
        <taxon>Bacteria</taxon>
        <taxon>Pseudomonadati</taxon>
        <taxon>Pseudomonadota</taxon>
        <taxon>Alphaproteobacteria</taxon>
        <taxon>Rhodobacterales</taxon>
        <taxon>Roseobacteraceae</taxon>
        <taxon>Loktanella</taxon>
    </lineage>
</organism>
<dbReference type="InterPro" id="IPR028992">
    <property type="entry name" value="Hedgehog/Intein_dom"/>
</dbReference>